<dbReference type="RefSeq" id="WP_217632836.1">
    <property type="nucleotide sequence ID" value="NZ_FNTB01000001.1"/>
</dbReference>
<feature type="transmembrane region" description="Helical" evidence="6">
    <location>
        <begin position="326"/>
        <end position="345"/>
    </location>
</feature>
<feature type="transmembrane region" description="Helical" evidence="6">
    <location>
        <begin position="108"/>
        <end position="126"/>
    </location>
</feature>
<keyword evidence="4 6" id="KW-1133">Transmembrane helix</keyword>
<reference evidence="7 8" key="1">
    <citation type="submission" date="2016-10" db="EMBL/GenBank/DDBJ databases">
        <authorList>
            <person name="de Groot N.N."/>
        </authorList>
    </citation>
    <scope>NUCLEOTIDE SEQUENCE [LARGE SCALE GENOMIC DNA]</scope>
    <source>
        <strain evidence="7 8">MAR_2009_71</strain>
    </source>
</reference>
<accession>A0A1H4MEM9</accession>
<evidence type="ECO:0000313" key="8">
    <source>
        <dbReference type="Proteomes" id="UP000183038"/>
    </source>
</evidence>
<dbReference type="Proteomes" id="UP000183038">
    <property type="component" value="Unassembled WGS sequence"/>
</dbReference>
<feature type="transmembrane region" description="Helical" evidence="6">
    <location>
        <begin position="85"/>
        <end position="101"/>
    </location>
</feature>
<keyword evidence="2" id="KW-1003">Cell membrane</keyword>
<proteinExistence type="predicted"/>
<evidence type="ECO:0000256" key="2">
    <source>
        <dbReference type="ARBA" id="ARBA00022475"/>
    </source>
</evidence>
<dbReference type="AlphaFoldDB" id="A0A1H4MEM9"/>
<feature type="transmembrane region" description="Helical" evidence="6">
    <location>
        <begin position="216"/>
        <end position="237"/>
    </location>
</feature>
<dbReference type="GO" id="GO:0005886">
    <property type="term" value="C:plasma membrane"/>
    <property type="evidence" value="ECO:0007669"/>
    <property type="project" value="UniProtKB-SubCell"/>
</dbReference>
<protein>
    <submittedName>
        <fullName evidence="7">Membrane protein involved in the export of O-antigen and teichoic acid</fullName>
    </submittedName>
</protein>
<evidence type="ECO:0000256" key="6">
    <source>
        <dbReference type="SAM" id="Phobius"/>
    </source>
</evidence>
<feature type="transmembrane region" description="Helical" evidence="6">
    <location>
        <begin position="352"/>
        <end position="371"/>
    </location>
</feature>
<dbReference type="EMBL" id="FNTB01000001">
    <property type="protein sequence ID" value="SEB81168.1"/>
    <property type="molecule type" value="Genomic_DNA"/>
</dbReference>
<organism evidence="7 8">
    <name type="scientific">Maribacter dokdonensis</name>
    <dbReference type="NCBI Taxonomy" id="320912"/>
    <lineage>
        <taxon>Bacteria</taxon>
        <taxon>Pseudomonadati</taxon>
        <taxon>Bacteroidota</taxon>
        <taxon>Flavobacteriia</taxon>
        <taxon>Flavobacteriales</taxon>
        <taxon>Flavobacteriaceae</taxon>
        <taxon>Maribacter</taxon>
    </lineage>
</organism>
<evidence type="ECO:0000313" key="7">
    <source>
        <dbReference type="EMBL" id="SEB81168.1"/>
    </source>
</evidence>
<feature type="transmembrane region" description="Helical" evidence="6">
    <location>
        <begin position="6"/>
        <end position="25"/>
    </location>
</feature>
<gene>
    <name evidence="7" type="ORF">SAMN05192540_1607</name>
</gene>
<sequence length="408" mass="45104">MLGITASTQIVIQTISLFSGIYVIRLLSTEEYALYTLANTMLGTIVILANAGIPTGVLAEGGKVWQDRAKLGGVFVSGFELRRKFGVVSLIICLPLLIYLFRHNGASWLTSILITVGLIPAFFAQISNSILEIAPKLAQDITPFQKNLIGINIGRLLLLLPFIFIFPFAYIAIYAATIPQVVGNRNLKKISNKYVDWEQSSSSRVKKSILQKVKRILPESIFYCLSSQITIWLLSIFGSTNSIAQIGALGRLAMVISLISVLFSTLITPRFARLESNYNLLLRRYWQSLLLVLIVLLGVITIVYLIPNQILWILGSDYTDLQQEVVLAVIGSCLSIFAGIISALYSSRGWIINPILYITINLISIVVGILLTDISKLSGVLILNIIIGTVQVLTHSLYGFYQLYNLKA</sequence>
<evidence type="ECO:0000256" key="4">
    <source>
        <dbReference type="ARBA" id="ARBA00022989"/>
    </source>
</evidence>
<feature type="transmembrane region" description="Helical" evidence="6">
    <location>
        <begin position="377"/>
        <end position="401"/>
    </location>
</feature>
<comment type="subcellular location">
    <subcellularLocation>
        <location evidence="1">Cell membrane</location>
        <topology evidence="1">Multi-pass membrane protein</topology>
    </subcellularLocation>
</comment>
<keyword evidence="5 6" id="KW-0472">Membrane</keyword>
<feature type="transmembrane region" description="Helical" evidence="6">
    <location>
        <begin position="243"/>
        <end position="267"/>
    </location>
</feature>
<feature type="transmembrane region" description="Helical" evidence="6">
    <location>
        <begin position="288"/>
        <end position="306"/>
    </location>
</feature>
<dbReference type="InterPro" id="IPR050833">
    <property type="entry name" value="Poly_Biosynth_Transport"/>
</dbReference>
<evidence type="ECO:0000256" key="1">
    <source>
        <dbReference type="ARBA" id="ARBA00004651"/>
    </source>
</evidence>
<name>A0A1H4MEM9_9FLAO</name>
<keyword evidence="3 6" id="KW-0812">Transmembrane</keyword>
<dbReference type="PANTHER" id="PTHR30250:SF11">
    <property type="entry name" value="O-ANTIGEN TRANSPORTER-RELATED"/>
    <property type="match status" value="1"/>
</dbReference>
<evidence type="ECO:0000256" key="5">
    <source>
        <dbReference type="ARBA" id="ARBA00023136"/>
    </source>
</evidence>
<dbReference type="PANTHER" id="PTHR30250">
    <property type="entry name" value="PST FAMILY PREDICTED COLANIC ACID TRANSPORTER"/>
    <property type="match status" value="1"/>
</dbReference>
<feature type="transmembrane region" description="Helical" evidence="6">
    <location>
        <begin position="156"/>
        <end position="178"/>
    </location>
</feature>
<feature type="transmembrane region" description="Helical" evidence="6">
    <location>
        <begin position="32"/>
        <end position="53"/>
    </location>
</feature>
<evidence type="ECO:0000256" key="3">
    <source>
        <dbReference type="ARBA" id="ARBA00022692"/>
    </source>
</evidence>